<feature type="region of interest" description="Disordered" evidence="1">
    <location>
        <begin position="62"/>
        <end position="84"/>
    </location>
</feature>
<gene>
    <name evidence="2" type="ORF">JYU34_010914</name>
</gene>
<accession>A0ABQ7QGD7</accession>
<evidence type="ECO:0000256" key="1">
    <source>
        <dbReference type="SAM" id="MobiDB-lite"/>
    </source>
</evidence>
<protein>
    <submittedName>
        <fullName evidence="2">Uncharacterized protein</fullName>
    </submittedName>
</protein>
<dbReference type="Proteomes" id="UP000823941">
    <property type="component" value="Chromosome 15"/>
</dbReference>
<sequence length="84" mass="9262">MTVVTHDMTGSSPCLERYQALRTSSHTKSMIASLRRLKPKIAEICRRDDKRFPWNAENVSADVGNTMDNDPGRVGPAAAAPRCC</sequence>
<organism evidence="2 3">
    <name type="scientific">Plutella xylostella</name>
    <name type="common">Diamondback moth</name>
    <name type="synonym">Plutella maculipennis</name>
    <dbReference type="NCBI Taxonomy" id="51655"/>
    <lineage>
        <taxon>Eukaryota</taxon>
        <taxon>Metazoa</taxon>
        <taxon>Ecdysozoa</taxon>
        <taxon>Arthropoda</taxon>
        <taxon>Hexapoda</taxon>
        <taxon>Insecta</taxon>
        <taxon>Pterygota</taxon>
        <taxon>Neoptera</taxon>
        <taxon>Endopterygota</taxon>
        <taxon>Lepidoptera</taxon>
        <taxon>Glossata</taxon>
        <taxon>Ditrysia</taxon>
        <taxon>Yponomeutoidea</taxon>
        <taxon>Plutellidae</taxon>
        <taxon>Plutella</taxon>
    </lineage>
</organism>
<evidence type="ECO:0000313" key="2">
    <source>
        <dbReference type="EMBL" id="KAG7303993.1"/>
    </source>
</evidence>
<comment type="caution">
    <text evidence="2">The sequence shown here is derived from an EMBL/GenBank/DDBJ whole genome shotgun (WGS) entry which is preliminary data.</text>
</comment>
<keyword evidence="3" id="KW-1185">Reference proteome</keyword>
<evidence type="ECO:0000313" key="3">
    <source>
        <dbReference type="Proteomes" id="UP000823941"/>
    </source>
</evidence>
<proteinExistence type="predicted"/>
<reference evidence="2 3" key="1">
    <citation type="submission" date="2021-06" db="EMBL/GenBank/DDBJ databases">
        <title>A haploid diamondback moth (Plutella xylostella L.) genome assembly resolves 31 chromosomes and identifies a diamide resistance mutation.</title>
        <authorList>
            <person name="Ward C.M."/>
            <person name="Perry K.D."/>
            <person name="Baker G."/>
            <person name="Powis K."/>
            <person name="Heckel D.G."/>
            <person name="Baxter S.W."/>
        </authorList>
    </citation>
    <scope>NUCLEOTIDE SEQUENCE [LARGE SCALE GENOMIC DNA]</scope>
    <source>
        <strain evidence="2 3">LV</strain>
        <tissue evidence="2">Single pupa</tissue>
    </source>
</reference>
<name>A0ABQ7QGD7_PLUXY</name>
<dbReference type="EMBL" id="JAHIBW010000015">
    <property type="protein sequence ID" value="KAG7303993.1"/>
    <property type="molecule type" value="Genomic_DNA"/>
</dbReference>